<organism evidence="2">
    <name type="scientific">Salvia splendens</name>
    <name type="common">Scarlet sage</name>
    <dbReference type="NCBI Taxonomy" id="180675"/>
    <lineage>
        <taxon>Eukaryota</taxon>
        <taxon>Viridiplantae</taxon>
        <taxon>Streptophyta</taxon>
        <taxon>Embryophyta</taxon>
        <taxon>Tracheophyta</taxon>
        <taxon>Spermatophyta</taxon>
        <taxon>Magnoliopsida</taxon>
        <taxon>eudicotyledons</taxon>
        <taxon>Gunneridae</taxon>
        <taxon>Pentapetalae</taxon>
        <taxon>asterids</taxon>
        <taxon>lamiids</taxon>
        <taxon>Lamiales</taxon>
        <taxon>Lamiaceae</taxon>
        <taxon>Nepetoideae</taxon>
        <taxon>Mentheae</taxon>
        <taxon>Salviinae</taxon>
        <taxon>Salvia</taxon>
        <taxon>Salvia subgen. Calosphace</taxon>
        <taxon>core Calosphace</taxon>
    </lineage>
</organism>
<feature type="region of interest" description="Disordered" evidence="1">
    <location>
        <begin position="1"/>
        <end position="21"/>
    </location>
</feature>
<name>A0A8X8ZID1_SALSN</name>
<feature type="region of interest" description="Disordered" evidence="1">
    <location>
        <begin position="319"/>
        <end position="351"/>
    </location>
</feature>
<evidence type="ECO:0000313" key="2">
    <source>
        <dbReference type="EMBL" id="KAG6405881.1"/>
    </source>
</evidence>
<dbReference type="Proteomes" id="UP000298416">
    <property type="component" value="Unassembled WGS sequence"/>
</dbReference>
<evidence type="ECO:0000313" key="3">
    <source>
        <dbReference type="Proteomes" id="UP000298416"/>
    </source>
</evidence>
<dbReference type="PANTHER" id="PTHR34361:SF2">
    <property type="entry name" value="OS08G0157800 PROTEIN"/>
    <property type="match status" value="1"/>
</dbReference>
<proteinExistence type="predicted"/>
<gene>
    <name evidence="2" type="ORF">SASPL_133475</name>
</gene>
<reference evidence="2" key="2">
    <citation type="submission" date="2020-08" db="EMBL/GenBank/DDBJ databases">
        <title>Plant Genome Project.</title>
        <authorList>
            <person name="Zhang R.-G."/>
        </authorList>
    </citation>
    <scope>NUCLEOTIDE SEQUENCE</scope>
    <source>
        <strain evidence="2">Huo1</strain>
        <tissue evidence="2">Leaf</tissue>
    </source>
</reference>
<accession>A0A8X8ZID1</accession>
<reference evidence="2" key="1">
    <citation type="submission" date="2018-01" db="EMBL/GenBank/DDBJ databases">
        <authorList>
            <person name="Mao J.F."/>
        </authorList>
    </citation>
    <scope>NUCLEOTIDE SEQUENCE</scope>
    <source>
        <strain evidence="2">Huo1</strain>
        <tissue evidence="2">Leaf</tissue>
    </source>
</reference>
<protein>
    <submittedName>
        <fullName evidence="2">Uncharacterized protein</fullName>
    </submittedName>
</protein>
<keyword evidence="3" id="KW-1185">Reference proteome</keyword>
<dbReference type="PANTHER" id="PTHR34361">
    <property type="entry name" value="OS08G0157800 PROTEIN"/>
    <property type="match status" value="1"/>
</dbReference>
<feature type="compositionally biased region" description="Basic and acidic residues" evidence="1">
    <location>
        <begin position="332"/>
        <end position="351"/>
    </location>
</feature>
<comment type="caution">
    <text evidence="2">The sequence shown here is derived from an EMBL/GenBank/DDBJ whole genome shotgun (WGS) entry which is preliminary data.</text>
</comment>
<sequence length="388" mass="42682">MANRAGIHAEPIVGSDAGTTRGLEASLSSTGALDTTALAFEHVLASLAPWEREFWEERDSRSTTAAAGTRPTRSGLATRERDFWAAERARDVSDSHFVHSTIRHATEWDLYGTDNGEDARQPTSVDSLQHLGIVGSYARNAIHQPCDRYGTNVEGFSGRRFTAWDNPAQRENAGGIHTVDSNYSNPSKPKDTSDSKVIATLGPQISEVNVSSGFPKTGDNIQVLSSSLGKPCCEGIVSRDEISPIVSPLKDDFYTTGDDDMGKAITKVLEKNFEIDEDMHSQALMFKNLWLEAEAKLCSISYEARMRIQMEGIKLNAPKEDEDVADRQAAGKGERGDDEGHRNPIHIDGDGARQLAGDRRAVIFHGERIFHRIFHSSSHRFFPLKSSP</sequence>
<feature type="region of interest" description="Disordered" evidence="1">
    <location>
        <begin position="170"/>
        <end position="194"/>
    </location>
</feature>
<dbReference type="EMBL" id="PNBA02000012">
    <property type="protein sequence ID" value="KAG6405881.1"/>
    <property type="molecule type" value="Genomic_DNA"/>
</dbReference>
<evidence type="ECO:0000256" key="1">
    <source>
        <dbReference type="SAM" id="MobiDB-lite"/>
    </source>
</evidence>
<dbReference type="AlphaFoldDB" id="A0A8X8ZID1"/>